<keyword evidence="2" id="KW-0238">DNA-binding</keyword>
<comment type="caution">
    <text evidence="5">The sequence shown here is derived from an EMBL/GenBank/DDBJ whole genome shotgun (WGS) entry which is preliminary data.</text>
</comment>
<keyword evidence="3" id="KW-0804">Transcription</keyword>
<evidence type="ECO:0000313" key="5">
    <source>
        <dbReference type="EMBL" id="NBC71923.1"/>
    </source>
</evidence>
<dbReference type="InterPro" id="IPR036388">
    <property type="entry name" value="WH-like_DNA-bd_sf"/>
</dbReference>
<dbReference type="GO" id="GO:0003677">
    <property type="term" value="F:DNA binding"/>
    <property type="evidence" value="ECO:0007669"/>
    <property type="project" value="UniProtKB-KW"/>
</dbReference>
<organism evidence="5 6">
    <name type="scientific">Paenibacillus sacheonensis</name>
    <dbReference type="NCBI Taxonomy" id="742054"/>
    <lineage>
        <taxon>Bacteria</taxon>
        <taxon>Bacillati</taxon>
        <taxon>Bacillota</taxon>
        <taxon>Bacilli</taxon>
        <taxon>Bacillales</taxon>
        <taxon>Paenibacillaceae</taxon>
        <taxon>Paenibacillus</taxon>
    </lineage>
</organism>
<dbReference type="PANTHER" id="PTHR33204:SF18">
    <property type="entry name" value="TRANSCRIPTIONAL REGULATORY PROTEIN"/>
    <property type="match status" value="1"/>
</dbReference>
<sequence length="99" mass="11808">MDPFKFQADNRLLFGRWNYIIMKELLSGPKRYSDIKRTLPITGTALTDRLRLFEAENLIMRRLYPEMPIRVEYALTDKGEALRPIVEAFERWISHYNEG</sequence>
<name>A0A7X4YSX2_9BACL</name>
<protein>
    <submittedName>
        <fullName evidence="5">Transcriptional regulator</fullName>
    </submittedName>
</protein>
<dbReference type="PANTHER" id="PTHR33204">
    <property type="entry name" value="TRANSCRIPTIONAL REGULATOR, MARR FAMILY"/>
    <property type="match status" value="1"/>
</dbReference>
<dbReference type="RefSeq" id="WP_161702363.1">
    <property type="nucleotide sequence ID" value="NZ_JAAAMU010000014.1"/>
</dbReference>
<gene>
    <name evidence="5" type="ORF">GT003_23245</name>
</gene>
<dbReference type="AlphaFoldDB" id="A0A7X4YSX2"/>
<dbReference type="OrthoDB" id="9800966at2"/>
<evidence type="ECO:0000256" key="1">
    <source>
        <dbReference type="ARBA" id="ARBA00023015"/>
    </source>
</evidence>
<dbReference type="Pfam" id="PF01638">
    <property type="entry name" value="HxlR"/>
    <property type="match status" value="1"/>
</dbReference>
<dbReference type="InterPro" id="IPR002577">
    <property type="entry name" value="HTH_HxlR"/>
</dbReference>
<evidence type="ECO:0000259" key="4">
    <source>
        <dbReference type="PROSITE" id="PS51118"/>
    </source>
</evidence>
<proteinExistence type="predicted"/>
<dbReference type="EMBL" id="JAAAMU010000014">
    <property type="protein sequence ID" value="NBC71923.1"/>
    <property type="molecule type" value="Genomic_DNA"/>
</dbReference>
<dbReference type="PROSITE" id="PS51118">
    <property type="entry name" value="HTH_HXLR"/>
    <property type="match status" value="1"/>
</dbReference>
<evidence type="ECO:0000256" key="2">
    <source>
        <dbReference type="ARBA" id="ARBA00023125"/>
    </source>
</evidence>
<dbReference type="InterPro" id="IPR036390">
    <property type="entry name" value="WH_DNA-bd_sf"/>
</dbReference>
<evidence type="ECO:0000256" key="3">
    <source>
        <dbReference type="ARBA" id="ARBA00023163"/>
    </source>
</evidence>
<dbReference type="Proteomes" id="UP000558113">
    <property type="component" value="Unassembled WGS sequence"/>
</dbReference>
<feature type="domain" description="HTH hxlR-type" evidence="4">
    <location>
        <begin position="2"/>
        <end position="99"/>
    </location>
</feature>
<dbReference type="Gene3D" id="1.10.10.10">
    <property type="entry name" value="Winged helix-like DNA-binding domain superfamily/Winged helix DNA-binding domain"/>
    <property type="match status" value="1"/>
</dbReference>
<accession>A0A7X4YSX2</accession>
<keyword evidence="1" id="KW-0805">Transcription regulation</keyword>
<evidence type="ECO:0000313" key="6">
    <source>
        <dbReference type="Proteomes" id="UP000558113"/>
    </source>
</evidence>
<dbReference type="SUPFAM" id="SSF46785">
    <property type="entry name" value="Winged helix' DNA-binding domain"/>
    <property type="match status" value="1"/>
</dbReference>
<keyword evidence="6" id="KW-1185">Reference proteome</keyword>
<reference evidence="5 6" key="1">
    <citation type="submission" date="2020-01" db="EMBL/GenBank/DDBJ databases">
        <title>Paenibacillus soybeanensis sp. nov. isolated from the nodules of soybean (Glycine max(L.) Merr).</title>
        <authorList>
            <person name="Wang H."/>
        </authorList>
    </citation>
    <scope>NUCLEOTIDE SEQUENCE [LARGE SCALE GENOMIC DNA]</scope>
    <source>
        <strain evidence="5 6">DSM 23054</strain>
    </source>
</reference>